<feature type="binding site" description="covalent" evidence="8">
    <location>
        <position position="220"/>
    </location>
    <ligand>
        <name>heme c</name>
        <dbReference type="ChEBI" id="CHEBI:61717"/>
        <label>2</label>
    </ligand>
</feature>
<evidence type="ECO:0000259" key="11">
    <source>
        <dbReference type="PROSITE" id="PS51007"/>
    </source>
</evidence>
<feature type="binding site" description="covalent" evidence="8">
    <location>
        <position position="75"/>
    </location>
    <ligand>
        <name>heme c</name>
        <dbReference type="ChEBI" id="CHEBI:61717"/>
        <label>1</label>
    </ligand>
</feature>
<comment type="caution">
    <text evidence="12">The sequence shown here is derived from an EMBL/GenBank/DDBJ whole genome shotgun (WGS) entry which is preliminary data.</text>
</comment>
<organism evidence="12 13">
    <name type="scientific">Rhodoferax lacus</name>
    <dbReference type="NCBI Taxonomy" id="2184758"/>
    <lineage>
        <taxon>Bacteria</taxon>
        <taxon>Pseudomonadati</taxon>
        <taxon>Pseudomonadota</taxon>
        <taxon>Betaproteobacteria</taxon>
        <taxon>Burkholderiales</taxon>
        <taxon>Comamonadaceae</taxon>
        <taxon>Rhodoferax</taxon>
    </lineage>
</organism>
<proteinExistence type="predicted"/>
<accession>A0A3E1RE64</accession>
<dbReference type="PANTHER" id="PTHR30600">
    <property type="entry name" value="CYTOCHROME C PEROXIDASE-RELATED"/>
    <property type="match status" value="1"/>
</dbReference>
<dbReference type="Pfam" id="PF03150">
    <property type="entry name" value="CCP_MauG"/>
    <property type="match status" value="1"/>
</dbReference>
<evidence type="ECO:0000256" key="2">
    <source>
        <dbReference type="ARBA" id="ARBA00022617"/>
    </source>
</evidence>
<dbReference type="GO" id="GO:0020037">
    <property type="term" value="F:heme binding"/>
    <property type="evidence" value="ECO:0007669"/>
    <property type="project" value="InterPro"/>
</dbReference>
<evidence type="ECO:0000256" key="9">
    <source>
        <dbReference type="PIRSR" id="PIRSR000294-2"/>
    </source>
</evidence>
<evidence type="ECO:0000256" key="3">
    <source>
        <dbReference type="ARBA" id="ARBA00022723"/>
    </source>
</evidence>
<evidence type="ECO:0000313" key="12">
    <source>
        <dbReference type="EMBL" id="RFO97654.1"/>
    </source>
</evidence>
<dbReference type="InterPro" id="IPR051395">
    <property type="entry name" value="Cytochrome_c_Peroxidase/MauG"/>
</dbReference>
<dbReference type="GO" id="GO:0009055">
    <property type="term" value="F:electron transfer activity"/>
    <property type="evidence" value="ECO:0007669"/>
    <property type="project" value="InterPro"/>
</dbReference>
<sequence>MKKTSTCIAITLLASLGLHTAQAEVTFKAGDPSLAEFLLGAVPHPADNQPTTARVELGQKLFFDPRMSGDGNMSCATCHNPAMGWSDGLPTARGVKSSVLGRASPTIFNTAYNGIQMWDGRKKSLEDQAMGPMQANVEMNMDIGKLFQWIGNSAGYKVLFARAYPGEPINESTLSRAIASFERTVVSQDSPFDRWVRGDAKALGPQQVEGFKVFLGKGNCVACHSGPNFTDNGFHNLGLASWGMAEPDMGRYAQKPVNAMKGAFKTPTVREVARTAPYFHDGSAKTLMDVVEHYDRGGDVKTNLSPNIKPLGLSLAEKQALVAFLESLSSPFLTVTVPELPAR</sequence>
<dbReference type="PIRSF" id="PIRSF000294">
    <property type="entry name" value="Cytochrome-c_peroxidase"/>
    <property type="match status" value="1"/>
</dbReference>
<dbReference type="RefSeq" id="WP_117175546.1">
    <property type="nucleotide sequence ID" value="NZ_QFZK01000003.1"/>
</dbReference>
<dbReference type="SUPFAM" id="SSF46626">
    <property type="entry name" value="Cytochrome c"/>
    <property type="match status" value="2"/>
</dbReference>
<feature type="domain" description="Cytochrome c" evidence="11">
    <location>
        <begin position="53"/>
        <end position="154"/>
    </location>
</feature>
<feature type="domain" description="Cytochrome c" evidence="11">
    <location>
        <begin position="205"/>
        <end position="329"/>
    </location>
</feature>
<evidence type="ECO:0000256" key="4">
    <source>
        <dbReference type="ARBA" id="ARBA00022729"/>
    </source>
</evidence>
<dbReference type="InterPro" id="IPR036909">
    <property type="entry name" value="Cyt_c-like_dom_sf"/>
</dbReference>
<evidence type="ECO:0000256" key="1">
    <source>
        <dbReference type="ARBA" id="ARBA00004418"/>
    </source>
</evidence>
<keyword evidence="13" id="KW-1185">Reference proteome</keyword>
<evidence type="ECO:0000256" key="7">
    <source>
        <dbReference type="ARBA" id="ARBA00023004"/>
    </source>
</evidence>
<comment type="PTM">
    <text evidence="8">Binds 2 heme groups per subunit.</text>
</comment>
<keyword evidence="6" id="KW-0560">Oxidoreductase</keyword>
<comment type="subcellular location">
    <subcellularLocation>
        <location evidence="1">Periplasm</location>
    </subcellularLocation>
</comment>
<dbReference type="EMBL" id="QFZK01000003">
    <property type="protein sequence ID" value="RFO97654.1"/>
    <property type="molecule type" value="Genomic_DNA"/>
</dbReference>
<feature type="signal peptide" evidence="10">
    <location>
        <begin position="1"/>
        <end position="23"/>
    </location>
</feature>
<comment type="cofactor">
    <cofactor evidence="8">
        <name>heme</name>
        <dbReference type="ChEBI" id="CHEBI:30413"/>
    </cofactor>
    <text evidence="8">Binds 2 heme groups.</text>
</comment>
<feature type="chain" id="PRO_5017708412" evidence="10">
    <location>
        <begin position="24"/>
        <end position="343"/>
    </location>
</feature>
<evidence type="ECO:0000256" key="8">
    <source>
        <dbReference type="PIRSR" id="PIRSR000294-1"/>
    </source>
</evidence>
<evidence type="ECO:0000313" key="13">
    <source>
        <dbReference type="Proteomes" id="UP000260665"/>
    </source>
</evidence>
<name>A0A3E1RE64_9BURK</name>
<feature type="binding site" description="axial binding residue" evidence="9">
    <location>
        <position position="79"/>
    </location>
    <ligand>
        <name>heme c</name>
        <dbReference type="ChEBI" id="CHEBI:61717"/>
        <label>1</label>
    </ligand>
    <ligandPart>
        <name>Fe</name>
        <dbReference type="ChEBI" id="CHEBI:18248"/>
    </ligandPart>
</feature>
<keyword evidence="3 9" id="KW-0479">Metal-binding</keyword>
<keyword evidence="4 10" id="KW-0732">Signal</keyword>
<feature type="binding site" description="covalent" evidence="8">
    <location>
        <position position="78"/>
    </location>
    <ligand>
        <name>heme c</name>
        <dbReference type="ChEBI" id="CHEBI:61717"/>
        <label>1</label>
    </ligand>
</feature>
<dbReference type="GO" id="GO:0004130">
    <property type="term" value="F:cytochrome-c peroxidase activity"/>
    <property type="evidence" value="ECO:0007669"/>
    <property type="project" value="TreeGrafter"/>
</dbReference>
<reference evidence="12 13" key="1">
    <citation type="submission" date="2018-05" db="EMBL/GenBank/DDBJ databases">
        <title>Rhodoferax soyangensis sp.nov., isolated from an oligotrophic freshwater lake.</title>
        <authorList>
            <person name="Park M."/>
        </authorList>
    </citation>
    <scope>NUCLEOTIDE SEQUENCE [LARGE SCALE GENOMIC DNA]</scope>
    <source>
        <strain evidence="12 13">IMCC26218</strain>
    </source>
</reference>
<dbReference type="InterPro" id="IPR004852">
    <property type="entry name" value="Di-haem_cyt_c_peroxidsae"/>
</dbReference>
<feature type="binding site" description="axial binding residue" evidence="9">
    <location>
        <position position="224"/>
    </location>
    <ligand>
        <name>heme c</name>
        <dbReference type="ChEBI" id="CHEBI:61717"/>
        <label>2</label>
    </ligand>
    <ligandPart>
        <name>Fe</name>
        <dbReference type="ChEBI" id="CHEBI:18248"/>
    </ligandPart>
</feature>
<dbReference type="InterPro" id="IPR026259">
    <property type="entry name" value="MauG/Cytc_peroxidase"/>
</dbReference>
<protein>
    <submittedName>
        <fullName evidence="12">Tryptophan tryptophylquinone biosynthesis enzyme MauG</fullName>
    </submittedName>
</protein>
<feature type="binding site" description="covalent" evidence="8">
    <location>
        <position position="223"/>
    </location>
    <ligand>
        <name>heme c</name>
        <dbReference type="ChEBI" id="CHEBI:61717"/>
        <label>2</label>
    </ligand>
</feature>
<keyword evidence="5" id="KW-0574">Periplasm</keyword>
<evidence type="ECO:0000256" key="5">
    <source>
        <dbReference type="ARBA" id="ARBA00022764"/>
    </source>
</evidence>
<dbReference type="InterPro" id="IPR009056">
    <property type="entry name" value="Cyt_c-like_dom"/>
</dbReference>
<evidence type="ECO:0000256" key="10">
    <source>
        <dbReference type="SAM" id="SignalP"/>
    </source>
</evidence>
<dbReference type="Proteomes" id="UP000260665">
    <property type="component" value="Unassembled WGS sequence"/>
</dbReference>
<keyword evidence="7 9" id="KW-0408">Iron</keyword>
<dbReference type="PROSITE" id="PS51007">
    <property type="entry name" value="CYTC"/>
    <property type="match status" value="2"/>
</dbReference>
<dbReference type="OrthoDB" id="9805202at2"/>
<dbReference type="GO" id="GO:0042597">
    <property type="term" value="C:periplasmic space"/>
    <property type="evidence" value="ECO:0007669"/>
    <property type="project" value="UniProtKB-SubCell"/>
</dbReference>
<gene>
    <name evidence="12" type="ORF">DIC66_07285</name>
</gene>
<dbReference type="Gene3D" id="1.10.760.10">
    <property type="entry name" value="Cytochrome c-like domain"/>
    <property type="match status" value="2"/>
</dbReference>
<dbReference type="GO" id="GO:0046872">
    <property type="term" value="F:metal ion binding"/>
    <property type="evidence" value="ECO:0007669"/>
    <property type="project" value="UniProtKB-KW"/>
</dbReference>
<dbReference type="PANTHER" id="PTHR30600:SF10">
    <property type="entry name" value="BLL6722 PROTEIN"/>
    <property type="match status" value="1"/>
</dbReference>
<evidence type="ECO:0000256" key="6">
    <source>
        <dbReference type="ARBA" id="ARBA00023002"/>
    </source>
</evidence>
<dbReference type="AlphaFoldDB" id="A0A3E1RE64"/>
<keyword evidence="2 8" id="KW-0349">Heme</keyword>